<evidence type="ECO:0000256" key="3">
    <source>
        <dbReference type="PIRSR" id="PIRSR000137-2"/>
    </source>
</evidence>
<feature type="domain" description="Glucose-methanol-choline oxidoreductase C-terminal" evidence="5">
    <location>
        <begin position="400"/>
        <end position="535"/>
    </location>
</feature>
<evidence type="ECO:0000256" key="2">
    <source>
        <dbReference type="PIRSR" id="PIRSR000137-1"/>
    </source>
</evidence>
<dbReference type="AlphaFoldDB" id="A0ABD0Y792"/>
<dbReference type="SUPFAM" id="SSF54373">
    <property type="entry name" value="FAD-linked reductases, C-terminal domain"/>
    <property type="match status" value="1"/>
</dbReference>
<keyword evidence="3" id="KW-0285">Flavoprotein</keyword>
<evidence type="ECO:0000313" key="7">
    <source>
        <dbReference type="Proteomes" id="UP001558652"/>
    </source>
</evidence>
<dbReference type="EMBL" id="JBFDAA010000013">
    <property type="protein sequence ID" value="KAL1122889.1"/>
    <property type="molecule type" value="Genomic_DNA"/>
</dbReference>
<dbReference type="PANTHER" id="PTHR11552">
    <property type="entry name" value="GLUCOSE-METHANOL-CHOLINE GMC OXIDOREDUCTASE"/>
    <property type="match status" value="1"/>
</dbReference>
<evidence type="ECO:0000259" key="4">
    <source>
        <dbReference type="Pfam" id="PF00732"/>
    </source>
</evidence>
<sequence>MSARTLKSRPSRPLAEYDFVVVGAGPAGAVVANRLSEDPSVRVLLLEAGPSDNALAYAPILNTYLIFTELSWNFMTERPGSACRGLEDERCPWPSGRGAGGGSGMNAMIYTRGHQANYDDWAARGNTGWSYEEVLPYFLKSERVNIPQLRKSPFHGHSGNLTVRHVPFTSQLMESFIEAGRLAGYSRVDYSDPRSQEGFSQIQATVDEDGLRSSAVTAFMRPVANRPNLHMAFNTRVTKVLIDPKTMRAYGVEYKTRGIGHADHLREFGIPVLKDLPVGDNLLEHLGMNGLVFLIDQPVGLLAHELLANVVGYTAELVNNRRGPLTSLGCEAIGFVRTKYANLTGGLPDLELLFVPSAINQDGGYSLRKTMGVTDALYDNVYADIDRRHAFTIWPIPLYPRSKGTVRLRDADPLSKVRIYPNFLTHPLDVAVMVEGLKTAVEMGEGPAFRWAGARLHRVPFPRCARLQFGSEPYWECAAREMTSQFHHQCCTAGMGRVVDPRLRVYGVQGLRLADASVMPDMVGGHTQATCYMIGEKAADMIKEDWNMLR</sequence>
<dbReference type="InterPro" id="IPR007867">
    <property type="entry name" value="GMC_OxRtase_C"/>
</dbReference>
<evidence type="ECO:0000256" key="1">
    <source>
        <dbReference type="ARBA" id="ARBA00010790"/>
    </source>
</evidence>
<dbReference type="InterPro" id="IPR012132">
    <property type="entry name" value="GMC_OxRdtase"/>
</dbReference>
<gene>
    <name evidence="6" type="ORF">AAG570_003215</name>
</gene>
<accession>A0ABD0Y792</accession>
<reference evidence="6 7" key="1">
    <citation type="submission" date="2024-07" db="EMBL/GenBank/DDBJ databases">
        <title>Chromosome-level genome assembly of the water stick insect Ranatra chinensis (Heteroptera: Nepidae).</title>
        <authorList>
            <person name="Liu X."/>
        </authorList>
    </citation>
    <scope>NUCLEOTIDE SEQUENCE [LARGE SCALE GENOMIC DNA]</scope>
    <source>
        <strain evidence="6">Cailab_2021Rc</strain>
        <tissue evidence="6">Muscle</tissue>
    </source>
</reference>
<evidence type="ECO:0000259" key="5">
    <source>
        <dbReference type="Pfam" id="PF05199"/>
    </source>
</evidence>
<evidence type="ECO:0000313" key="6">
    <source>
        <dbReference type="EMBL" id="KAL1122889.1"/>
    </source>
</evidence>
<feature type="binding site" evidence="3">
    <location>
        <position position="237"/>
    </location>
    <ligand>
        <name>FAD</name>
        <dbReference type="ChEBI" id="CHEBI:57692"/>
    </ligand>
</feature>
<organism evidence="6 7">
    <name type="scientific">Ranatra chinensis</name>
    <dbReference type="NCBI Taxonomy" id="642074"/>
    <lineage>
        <taxon>Eukaryota</taxon>
        <taxon>Metazoa</taxon>
        <taxon>Ecdysozoa</taxon>
        <taxon>Arthropoda</taxon>
        <taxon>Hexapoda</taxon>
        <taxon>Insecta</taxon>
        <taxon>Pterygota</taxon>
        <taxon>Neoptera</taxon>
        <taxon>Paraneoptera</taxon>
        <taxon>Hemiptera</taxon>
        <taxon>Heteroptera</taxon>
        <taxon>Panheteroptera</taxon>
        <taxon>Nepomorpha</taxon>
        <taxon>Nepidae</taxon>
        <taxon>Ranatrinae</taxon>
        <taxon>Ranatra</taxon>
    </lineage>
</organism>
<protein>
    <recommendedName>
        <fullName evidence="8">Glucose dehydrogenase</fullName>
    </recommendedName>
</protein>
<keyword evidence="3" id="KW-0274">FAD</keyword>
<dbReference type="InterPro" id="IPR036188">
    <property type="entry name" value="FAD/NAD-bd_sf"/>
</dbReference>
<dbReference type="Gene3D" id="3.30.560.10">
    <property type="entry name" value="Glucose Oxidase, domain 3"/>
    <property type="match status" value="2"/>
</dbReference>
<comment type="caution">
    <text evidence="6">The sequence shown here is derived from an EMBL/GenBank/DDBJ whole genome shotgun (WGS) entry which is preliminary data.</text>
</comment>
<feature type="active site" description="Proton donor" evidence="2">
    <location>
        <position position="488"/>
    </location>
</feature>
<feature type="active site" description="Proton acceptor" evidence="2">
    <location>
        <position position="526"/>
    </location>
</feature>
<dbReference type="InterPro" id="IPR000172">
    <property type="entry name" value="GMC_OxRdtase_N"/>
</dbReference>
<dbReference type="PANTHER" id="PTHR11552:SF208">
    <property type="entry name" value="RE36204P-RELATED"/>
    <property type="match status" value="1"/>
</dbReference>
<feature type="domain" description="Glucose-methanol-choline oxidoreductase N-terminal" evidence="4">
    <location>
        <begin position="17"/>
        <end position="258"/>
    </location>
</feature>
<comment type="cofactor">
    <cofactor evidence="3">
        <name>FAD</name>
        <dbReference type="ChEBI" id="CHEBI:57692"/>
    </cofactor>
</comment>
<dbReference type="PIRSF" id="PIRSF000137">
    <property type="entry name" value="Alcohol_oxidase"/>
    <property type="match status" value="1"/>
</dbReference>
<name>A0ABD0Y792_9HEMI</name>
<comment type="similarity">
    <text evidence="1">Belongs to the GMC oxidoreductase family.</text>
</comment>
<keyword evidence="7" id="KW-1185">Reference proteome</keyword>
<dbReference type="Pfam" id="PF00732">
    <property type="entry name" value="GMC_oxred_N"/>
    <property type="match status" value="1"/>
</dbReference>
<dbReference type="Gene3D" id="3.50.50.60">
    <property type="entry name" value="FAD/NAD(P)-binding domain"/>
    <property type="match status" value="2"/>
</dbReference>
<dbReference type="SUPFAM" id="SSF51905">
    <property type="entry name" value="FAD/NAD(P)-binding domain"/>
    <property type="match status" value="1"/>
</dbReference>
<dbReference type="Proteomes" id="UP001558652">
    <property type="component" value="Unassembled WGS sequence"/>
</dbReference>
<dbReference type="Pfam" id="PF05199">
    <property type="entry name" value="GMC_oxred_C"/>
    <property type="match status" value="1"/>
</dbReference>
<proteinExistence type="inferred from homology"/>
<evidence type="ECO:0008006" key="8">
    <source>
        <dbReference type="Google" id="ProtNLM"/>
    </source>
</evidence>